<evidence type="ECO:0000256" key="1">
    <source>
        <dbReference type="SAM" id="MobiDB-lite"/>
    </source>
</evidence>
<proteinExistence type="predicted"/>
<protein>
    <submittedName>
        <fullName evidence="2">Uncharacterized protein</fullName>
    </submittedName>
</protein>
<gene>
    <name evidence="2" type="ORF">V5799_005038</name>
</gene>
<sequence>MNRTMLPFSVEKATPVAVTANAAVPSATTKTPAPPSTPVVAVGDQDAETGDAEKPAAPSEKLWAALRTFGTWKATVLGSGHPGFFSTSTDSTVRADLYACRPYFCC</sequence>
<evidence type="ECO:0000313" key="2">
    <source>
        <dbReference type="EMBL" id="KAK8757330.1"/>
    </source>
</evidence>
<dbReference type="AlphaFoldDB" id="A0AAQ4D4E0"/>
<organism evidence="2 3">
    <name type="scientific">Amblyomma americanum</name>
    <name type="common">Lone star tick</name>
    <dbReference type="NCBI Taxonomy" id="6943"/>
    <lineage>
        <taxon>Eukaryota</taxon>
        <taxon>Metazoa</taxon>
        <taxon>Ecdysozoa</taxon>
        <taxon>Arthropoda</taxon>
        <taxon>Chelicerata</taxon>
        <taxon>Arachnida</taxon>
        <taxon>Acari</taxon>
        <taxon>Parasitiformes</taxon>
        <taxon>Ixodida</taxon>
        <taxon>Ixodoidea</taxon>
        <taxon>Ixodidae</taxon>
        <taxon>Amblyomminae</taxon>
        <taxon>Amblyomma</taxon>
    </lineage>
</organism>
<reference evidence="2 3" key="1">
    <citation type="journal article" date="2023" name="Arcadia Sci">
        <title>De novo assembly of a long-read Amblyomma americanum tick genome.</title>
        <authorList>
            <person name="Chou S."/>
            <person name="Poskanzer K.E."/>
            <person name="Rollins M."/>
            <person name="Thuy-Boun P.S."/>
        </authorList>
    </citation>
    <scope>NUCLEOTIDE SEQUENCE [LARGE SCALE GENOMIC DNA]</scope>
    <source>
        <strain evidence="2">F_SG_1</strain>
        <tissue evidence="2">Salivary glands</tissue>
    </source>
</reference>
<accession>A0AAQ4D4E0</accession>
<name>A0AAQ4D4E0_AMBAM</name>
<comment type="caution">
    <text evidence="2">The sequence shown here is derived from an EMBL/GenBank/DDBJ whole genome shotgun (WGS) entry which is preliminary data.</text>
</comment>
<keyword evidence="3" id="KW-1185">Reference proteome</keyword>
<evidence type="ECO:0000313" key="3">
    <source>
        <dbReference type="Proteomes" id="UP001321473"/>
    </source>
</evidence>
<dbReference type="EMBL" id="JARKHS020035325">
    <property type="protein sequence ID" value="KAK8757330.1"/>
    <property type="molecule type" value="Genomic_DNA"/>
</dbReference>
<feature type="region of interest" description="Disordered" evidence="1">
    <location>
        <begin position="25"/>
        <end position="57"/>
    </location>
</feature>
<dbReference type="Proteomes" id="UP001321473">
    <property type="component" value="Unassembled WGS sequence"/>
</dbReference>